<feature type="domain" description="WAP" evidence="3">
    <location>
        <begin position="54"/>
        <end position="102"/>
    </location>
</feature>
<dbReference type="GO" id="GO:0005576">
    <property type="term" value="C:extracellular region"/>
    <property type="evidence" value="ECO:0007669"/>
    <property type="project" value="InterPro"/>
</dbReference>
<feature type="domain" description="Fibronectin type-III" evidence="2">
    <location>
        <begin position="113"/>
        <end position="215"/>
    </location>
</feature>
<dbReference type="PANTHER" id="PTHR14131:SF5">
    <property type="entry name" value="ANOSMIN-1"/>
    <property type="match status" value="1"/>
</dbReference>
<dbReference type="CDD" id="cd00199">
    <property type="entry name" value="WAP"/>
    <property type="match status" value="1"/>
</dbReference>
<dbReference type="InterPro" id="IPR008197">
    <property type="entry name" value="WAP_dom"/>
</dbReference>
<reference evidence="4" key="1">
    <citation type="submission" date="2015-12" db="EMBL/GenBank/DDBJ databases">
        <title>De novo transcriptome assembly of four potential Pierce s Disease insect vectors from Arizona vineyards.</title>
        <authorList>
            <person name="Tassone E.E."/>
        </authorList>
    </citation>
    <scope>NUCLEOTIDE SEQUENCE</scope>
</reference>
<dbReference type="EMBL" id="GEDC01008341">
    <property type="protein sequence ID" value="JAS28957.1"/>
    <property type="molecule type" value="Transcribed_RNA"/>
</dbReference>
<evidence type="ECO:0000259" key="3">
    <source>
        <dbReference type="PROSITE" id="PS51390"/>
    </source>
</evidence>
<evidence type="ECO:0000313" key="4">
    <source>
        <dbReference type="EMBL" id="JAS28957.1"/>
    </source>
</evidence>
<keyword evidence="1" id="KW-0732">Signal</keyword>
<feature type="domain" description="Fibronectin type-III" evidence="2">
    <location>
        <begin position="219"/>
        <end position="319"/>
    </location>
</feature>
<dbReference type="InterPro" id="IPR036645">
    <property type="entry name" value="Elafin-like_sf"/>
</dbReference>
<feature type="chain" id="PRO_5008581510" description="WAP domain-containing protein" evidence="1">
    <location>
        <begin position="24"/>
        <end position="447"/>
    </location>
</feature>
<evidence type="ECO:0008006" key="5">
    <source>
        <dbReference type="Google" id="ProtNLM"/>
    </source>
</evidence>
<accession>A0A1B6DTF5</accession>
<dbReference type="GO" id="GO:0030182">
    <property type="term" value="P:neuron differentiation"/>
    <property type="evidence" value="ECO:0007669"/>
    <property type="project" value="TreeGrafter"/>
</dbReference>
<evidence type="ECO:0000259" key="2">
    <source>
        <dbReference type="PROSITE" id="PS50853"/>
    </source>
</evidence>
<dbReference type="GO" id="GO:0009986">
    <property type="term" value="C:cell surface"/>
    <property type="evidence" value="ECO:0007669"/>
    <property type="project" value="TreeGrafter"/>
</dbReference>
<sequence length="447" mass="50408">RQTTMGPGLVAVALFLCWSAASCVPDALFLARCRAGCTSRGERQKCVSECISSTKDKPGQCPKNINRKFDAASIDSCSKDTDCPGVEKCCFHAQGITCQIADNLESVEGLPSIPKIMKIVEREKSRSAKVRWQTDYIGSTPVIYVVEVRHHAGNEWNPHKLGSWVVWNKTNKTECMVKNLVPGHFYQVRVAAVNEIGSRGFSNPTKPVSLDAVPEIPKHPKNLKVTKIGWLNGTMYGVLSWDAPESDLPIQKYRVICNTLADTLEVQQATVSNKKTSYILKQLKPDTEYYIQVHAISQFGRKRLKGENGSIHLNTTLKKSENYDWKNYFNNHFKHNKTSGNHGLRSSGFFWQDGKLQSHIVWKPLTSPHSRYLLTWNPTSSCNASSKHKKIEIKSQKPTNNIFNLMFNCKYKVILQEVSRHVRKLGIIHITSPPCEQYKGKPGNIFC</sequence>
<dbReference type="PROSITE" id="PS50853">
    <property type="entry name" value="FN3"/>
    <property type="match status" value="2"/>
</dbReference>
<feature type="signal peptide" evidence="1">
    <location>
        <begin position="1"/>
        <end position="23"/>
    </location>
</feature>
<gene>
    <name evidence="4" type="ORF">g.10141</name>
</gene>
<dbReference type="SUPFAM" id="SSF49265">
    <property type="entry name" value="Fibronectin type III"/>
    <property type="match status" value="1"/>
</dbReference>
<dbReference type="Gene3D" id="4.10.75.10">
    <property type="entry name" value="Elafin-like"/>
    <property type="match status" value="1"/>
</dbReference>
<dbReference type="Pfam" id="PF00041">
    <property type="entry name" value="fn3"/>
    <property type="match status" value="2"/>
</dbReference>
<evidence type="ECO:0000256" key="1">
    <source>
        <dbReference type="SAM" id="SignalP"/>
    </source>
</evidence>
<dbReference type="Pfam" id="PF00095">
    <property type="entry name" value="WAP"/>
    <property type="match status" value="1"/>
</dbReference>
<dbReference type="SMART" id="SM00060">
    <property type="entry name" value="FN3"/>
    <property type="match status" value="2"/>
</dbReference>
<feature type="non-terminal residue" evidence="4">
    <location>
        <position position="1"/>
    </location>
</feature>
<protein>
    <recommendedName>
        <fullName evidence="5">WAP domain-containing protein</fullName>
    </recommendedName>
</protein>
<dbReference type="Gene3D" id="2.60.40.10">
    <property type="entry name" value="Immunoglobulins"/>
    <property type="match status" value="2"/>
</dbReference>
<dbReference type="InterPro" id="IPR042447">
    <property type="entry name" value="Anosmin-1"/>
</dbReference>
<proteinExistence type="predicted"/>
<dbReference type="PANTHER" id="PTHR14131">
    <property type="entry name" value="ANOSMIN"/>
    <property type="match status" value="1"/>
</dbReference>
<dbReference type="GO" id="GO:0030414">
    <property type="term" value="F:peptidase inhibitor activity"/>
    <property type="evidence" value="ECO:0007669"/>
    <property type="project" value="InterPro"/>
</dbReference>
<dbReference type="SUPFAM" id="SSF57256">
    <property type="entry name" value="Elafin-like"/>
    <property type="match status" value="1"/>
</dbReference>
<dbReference type="CDD" id="cd00063">
    <property type="entry name" value="FN3"/>
    <property type="match status" value="2"/>
</dbReference>
<organism evidence="4">
    <name type="scientific">Clastoptera arizonana</name>
    <name type="common">Arizona spittle bug</name>
    <dbReference type="NCBI Taxonomy" id="38151"/>
    <lineage>
        <taxon>Eukaryota</taxon>
        <taxon>Metazoa</taxon>
        <taxon>Ecdysozoa</taxon>
        <taxon>Arthropoda</taxon>
        <taxon>Hexapoda</taxon>
        <taxon>Insecta</taxon>
        <taxon>Pterygota</taxon>
        <taxon>Neoptera</taxon>
        <taxon>Paraneoptera</taxon>
        <taxon>Hemiptera</taxon>
        <taxon>Auchenorrhyncha</taxon>
        <taxon>Cercopoidea</taxon>
        <taxon>Clastopteridae</taxon>
        <taxon>Clastoptera</taxon>
    </lineage>
</organism>
<name>A0A1B6DTF5_9HEMI</name>
<dbReference type="InterPro" id="IPR036116">
    <property type="entry name" value="FN3_sf"/>
</dbReference>
<dbReference type="SMART" id="SM00217">
    <property type="entry name" value="WAP"/>
    <property type="match status" value="1"/>
</dbReference>
<dbReference type="PROSITE" id="PS51390">
    <property type="entry name" value="WAP"/>
    <property type="match status" value="1"/>
</dbReference>
<dbReference type="AlphaFoldDB" id="A0A1B6DTF5"/>
<dbReference type="InterPro" id="IPR003961">
    <property type="entry name" value="FN3_dom"/>
</dbReference>
<dbReference type="InterPro" id="IPR013783">
    <property type="entry name" value="Ig-like_fold"/>
</dbReference>